<dbReference type="OrthoDB" id="2431475at2759"/>
<dbReference type="Proteomes" id="UP000245609">
    <property type="component" value="Unassembled WGS sequence"/>
</dbReference>
<sequence length="113" mass="13096">MSNNKEPDPNLDLDLQISNLLHTEAKKKQQQYELLGFGNFFSARNKSGPYRANKRFLNNVILSTESHNRSLVESDRKEDSRHRPKQKSSPKSPPKIRNNSKTITKNPSKKYSR</sequence>
<dbReference type="STRING" id="133381.A0A2T9ZIQ1"/>
<dbReference type="EMBL" id="MBFS01000119">
    <property type="protein sequence ID" value="PVV04464.1"/>
    <property type="molecule type" value="Genomic_DNA"/>
</dbReference>
<reference evidence="2 3" key="1">
    <citation type="journal article" date="2018" name="MBio">
        <title>Comparative Genomics Reveals the Core Gene Toolbox for the Fungus-Insect Symbiosis.</title>
        <authorList>
            <person name="Wang Y."/>
            <person name="Stata M."/>
            <person name="Wang W."/>
            <person name="Stajich J.E."/>
            <person name="White M.M."/>
            <person name="Moncalvo J.M."/>
        </authorList>
    </citation>
    <scope>NUCLEOTIDE SEQUENCE [LARGE SCALE GENOMIC DNA]</scope>
    <source>
        <strain evidence="2 3">SC-DP-2</strain>
    </source>
</reference>
<comment type="caution">
    <text evidence="2">The sequence shown here is derived from an EMBL/GenBank/DDBJ whole genome shotgun (WGS) entry which is preliminary data.</text>
</comment>
<feature type="compositionally biased region" description="Polar residues" evidence="1">
    <location>
        <begin position="97"/>
        <end position="106"/>
    </location>
</feature>
<feature type="region of interest" description="Disordered" evidence="1">
    <location>
        <begin position="62"/>
        <end position="113"/>
    </location>
</feature>
<evidence type="ECO:0000313" key="2">
    <source>
        <dbReference type="EMBL" id="PVV04464.1"/>
    </source>
</evidence>
<evidence type="ECO:0000256" key="1">
    <source>
        <dbReference type="SAM" id="MobiDB-lite"/>
    </source>
</evidence>
<keyword evidence="3" id="KW-1185">Reference proteome</keyword>
<accession>A0A2T9ZIQ1</accession>
<proteinExistence type="predicted"/>
<evidence type="ECO:0000313" key="3">
    <source>
        <dbReference type="Proteomes" id="UP000245609"/>
    </source>
</evidence>
<dbReference type="PANTHER" id="PTHR40132">
    <property type="entry name" value="PRE-MRNA-SPLICING FACTOR 38B"/>
    <property type="match status" value="1"/>
</dbReference>
<dbReference type="PANTHER" id="PTHR40132:SF1">
    <property type="entry name" value="PRE-MRNA-SPLICING FACTOR 38B"/>
    <property type="match status" value="1"/>
</dbReference>
<name>A0A2T9ZIQ1_9FUNG</name>
<feature type="compositionally biased region" description="Basic and acidic residues" evidence="1">
    <location>
        <begin position="66"/>
        <end position="81"/>
    </location>
</feature>
<organism evidence="2 3">
    <name type="scientific">Smittium megazygosporum</name>
    <dbReference type="NCBI Taxonomy" id="133381"/>
    <lineage>
        <taxon>Eukaryota</taxon>
        <taxon>Fungi</taxon>
        <taxon>Fungi incertae sedis</taxon>
        <taxon>Zoopagomycota</taxon>
        <taxon>Kickxellomycotina</taxon>
        <taxon>Harpellomycetes</taxon>
        <taxon>Harpellales</taxon>
        <taxon>Legeriomycetaceae</taxon>
        <taxon>Smittium</taxon>
    </lineage>
</organism>
<dbReference type="AlphaFoldDB" id="A0A2T9ZIQ1"/>
<protein>
    <submittedName>
        <fullName evidence="2">Uncharacterized protein</fullName>
    </submittedName>
</protein>
<gene>
    <name evidence="2" type="ORF">BB560_001031</name>
</gene>